<dbReference type="SMART" id="SM00534">
    <property type="entry name" value="MUTSac"/>
    <property type="match status" value="1"/>
</dbReference>
<dbReference type="Gene3D" id="3.40.50.300">
    <property type="entry name" value="P-loop containing nucleotide triphosphate hydrolases"/>
    <property type="match status" value="1"/>
</dbReference>
<dbReference type="SUPFAM" id="SSF52540">
    <property type="entry name" value="P-loop containing nucleoside triphosphate hydrolases"/>
    <property type="match status" value="1"/>
</dbReference>
<reference evidence="8" key="1">
    <citation type="submission" date="2020-03" db="EMBL/GenBank/DDBJ databases">
        <title>Studies in the Genomics of Life Span.</title>
        <authorList>
            <person name="Glass D."/>
        </authorList>
    </citation>
    <scope>NUCLEOTIDE SEQUENCE</scope>
    <source>
        <strain evidence="8">SUZIE</strain>
        <tissue evidence="8">Muscle</tissue>
    </source>
</reference>
<feature type="compositionally biased region" description="Low complexity" evidence="6">
    <location>
        <begin position="1"/>
        <end position="18"/>
    </location>
</feature>
<evidence type="ECO:0000256" key="1">
    <source>
        <dbReference type="ARBA" id="ARBA00006271"/>
    </source>
</evidence>
<sequence>MLRPATPASALAASPLTRGPHPQGSRGPRYSFGLQATPQSRPSAQASGSTPPGTSGAAGDRSGSSSLPCQPPSSLPAPGKECLMGWAGTTEEDSSHFGNKRSYTPNTVASNFGTSSSSVRDTYPQILKTPLSAGNPQRSGYKSWTPQIGYSATSSSAVSANAPSVIVAVVEGRGLARGEIGMASIDLKNPQIILSQFADNTTYAKNVNFTAIQRKYFNETRGLEYIEQLCITEFSTVLMEVQSKYYCLAAVAALLKYVEFIQNSVYAPKSLKICFQGSEQTAMIDSSSAQNLELLINNQDCRNNHTLFGVLNYTKTPGGSRRLRSNILEPLVDTETINMRLDCVQELLQDEELFFGLQSVRPEFTDTLAIKQGWHPILEKISVEKPVTNNTYITEGSNFLIITGPNMSGKSTYLKQIALCQIMAQIGSYVPAEYSSFRIADQIFTRISTDDDIETNSSTFMKEMKEQHQRSTPEMARQRAVYHLATRLVQTARNSQLDPDSLRMYLSNLKKKYEDDLYRAEQVPGKTEEK</sequence>
<proteinExistence type="inferred from homology"/>
<evidence type="ECO:0000256" key="6">
    <source>
        <dbReference type="SAM" id="MobiDB-lite"/>
    </source>
</evidence>
<evidence type="ECO:0000313" key="9">
    <source>
        <dbReference type="Proteomes" id="UP001166674"/>
    </source>
</evidence>
<keyword evidence="4" id="KW-0238">DNA-binding</keyword>
<dbReference type="PANTHER" id="PTHR11361">
    <property type="entry name" value="DNA MISMATCH REPAIR PROTEIN MUTS FAMILY MEMBER"/>
    <property type="match status" value="1"/>
</dbReference>
<protein>
    <submittedName>
        <fullName evidence="8">MutS protein-like protein 4</fullName>
    </submittedName>
</protein>
<feature type="compositionally biased region" description="Polar residues" evidence="6">
    <location>
        <begin position="34"/>
        <end position="52"/>
    </location>
</feature>
<name>A0AA41N4M7_SCICA</name>
<dbReference type="GO" id="GO:0005634">
    <property type="term" value="C:nucleus"/>
    <property type="evidence" value="ECO:0007669"/>
    <property type="project" value="TreeGrafter"/>
</dbReference>
<accession>A0AA41N4M7</accession>
<dbReference type="InterPro" id="IPR045076">
    <property type="entry name" value="MutS"/>
</dbReference>
<evidence type="ECO:0000256" key="3">
    <source>
        <dbReference type="ARBA" id="ARBA00022840"/>
    </source>
</evidence>
<feature type="compositionally biased region" description="Polar residues" evidence="6">
    <location>
        <begin position="101"/>
        <end position="120"/>
    </location>
</feature>
<dbReference type="Proteomes" id="UP001166674">
    <property type="component" value="Unassembled WGS sequence"/>
</dbReference>
<dbReference type="GO" id="GO:0140664">
    <property type="term" value="F:ATP-dependent DNA damage sensor activity"/>
    <property type="evidence" value="ECO:0007669"/>
    <property type="project" value="InterPro"/>
</dbReference>
<dbReference type="GO" id="GO:0030983">
    <property type="term" value="F:mismatched DNA binding"/>
    <property type="evidence" value="ECO:0007669"/>
    <property type="project" value="InterPro"/>
</dbReference>
<dbReference type="AlphaFoldDB" id="A0AA41N4M7"/>
<dbReference type="Gene3D" id="6.10.140.80">
    <property type="match status" value="1"/>
</dbReference>
<evidence type="ECO:0000256" key="2">
    <source>
        <dbReference type="ARBA" id="ARBA00022741"/>
    </source>
</evidence>
<dbReference type="InterPro" id="IPR036187">
    <property type="entry name" value="DNA_mismatch_repair_MutS_sf"/>
</dbReference>
<dbReference type="GO" id="GO:0006298">
    <property type="term" value="P:mismatch repair"/>
    <property type="evidence" value="ECO:0007669"/>
    <property type="project" value="InterPro"/>
</dbReference>
<keyword evidence="3" id="KW-0067">ATP-binding</keyword>
<gene>
    <name evidence="8" type="ORF">SUZIE_173665</name>
</gene>
<feature type="compositionally biased region" description="Low complexity" evidence="6">
    <location>
        <begin position="53"/>
        <end position="68"/>
    </location>
</feature>
<dbReference type="PANTHER" id="PTHR11361:SF21">
    <property type="entry name" value="MUTS PROTEIN HOMOLOG 4"/>
    <property type="match status" value="1"/>
</dbReference>
<comment type="similarity">
    <text evidence="1">Belongs to the DNA mismatch repair MutS family.</text>
</comment>
<comment type="caution">
    <text evidence="8">The sequence shown here is derived from an EMBL/GenBank/DDBJ whole genome shotgun (WGS) entry which is preliminary data.</text>
</comment>
<feature type="domain" description="DNA mismatch repair proteins mutS family" evidence="7">
    <location>
        <begin position="397"/>
        <end position="525"/>
    </location>
</feature>
<dbReference type="Pfam" id="PF05192">
    <property type="entry name" value="MutS_III"/>
    <property type="match status" value="1"/>
</dbReference>
<organism evidence="8 9">
    <name type="scientific">Sciurus carolinensis</name>
    <name type="common">Eastern gray squirrel</name>
    <dbReference type="NCBI Taxonomy" id="30640"/>
    <lineage>
        <taxon>Eukaryota</taxon>
        <taxon>Metazoa</taxon>
        <taxon>Chordata</taxon>
        <taxon>Craniata</taxon>
        <taxon>Vertebrata</taxon>
        <taxon>Euteleostomi</taxon>
        <taxon>Mammalia</taxon>
        <taxon>Eutheria</taxon>
        <taxon>Euarchontoglires</taxon>
        <taxon>Glires</taxon>
        <taxon>Rodentia</taxon>
        <taxon>Sciuromorpha</taxon>
        <taxon>Sciuridae</taxon>
        <taxon>Sciurinae</taxon>
        <taxon>Sciurini</taxon>
        <taxon>Sciurus</taxon>
    </lineage>
</organism>
<dbReference type="Pfam" id="PF00488">
    <property type="entry name" value="MutS_V"/>
    <property type="match status" value="1"/>
</dbReference>
<dbReference type="InterPro" id="IPR000432">
    <property type="entry name" value="DNA_mismatch_repair_MutS_C"/>
</dbReference>
<keyword evidence="5" id="KW-0469">Meiosis</keyword>
<dbReference type="GO" id="GO:0005524">
    <property type="term" value="F:ATP binding"/>
    <property type="evidence" value="ECO:0007669"/>
    <property type="project" value="UniProtKB-KW"/>
</dbReference>
<evidence type="ECO:0000259" key="7">
    <source>
        <dbReference type="SMART" id="SM00534"/>
    </source>
</evidence>
<dbReference type="InterPro" id="IPR007696">
    <property type="entry name" value="DNA_mismatch_repair_MutS_core"/>
</dbReference>
<feature type="region of interest" description="Disordered" evidence="6">
    <location>
        <begin position="1"/>
        <end position="120"/>
    </location>
</feature>
<keyword evidence="2" id="KW-0547">Nucleotide-binding</keyword>
<evidence type="ECO:0000256" key="5">
    <source>
        <dbReference type="ARBA" id="ARBA00023254"/>
    </source>
</evidence>
<dbReference type="InterPro" id="IPR027417">
    <property type="entry name" value="P-loop_NTPase"/>
</dbReference>
<evidence type="ECO:0000313" key="8">
    <source>
        <dbReference type="EMBL" id="MBZ3883583.1"/>
    </source>
</evidence>
<dbReference type="GO" id="GO:0007131">
    <property type="term" value="P:reciprocal meiotic recombination"/>
    <property type="evidence" value="ECO:0007669"/>
    <property type="project" value="TreeGrafter"/>
</dbReference>
<dbReference type="SUPFAM" id="SSF48334">
    <property type="entry name" value="DNA repair protein MutS, domain III"/>
    <property type="match status" value="1"/>
</dbReference>
<evidence type="ECO:0000256" key="4">
    <source>
        <dbReference type="ARBA" id="ARBA00023125"/>
    </source>
</evidence>
<keyword evidence="9" id="KW-1185">Reference proteome</keyword>
<dbReference type="EMBL" id="JAATJV010388232">
    <property type="protein sequence ID" value="MBZ3883583.1"/>
    <property type="molecule type" value="Genomic_DNA"/>
</dbReference>